<gene>
    <name evidence="4" type="ORF">BSQ44_22600</name>
</gene>
<evidence type="ECO:0000313" key="5">
    <source>
        <dbReference type="Proteomes" id="UP000182840"/>
    </source>
</evidence>
<accession>A0A1L3SWV6</accession>
<comment type="similarity">
    <text evidence="1 3">Belongs to the RelE toxin family.</text>
</comment>
<dbReference type="AlphaFoldDB" id="A0A1L3SWV6"/>
<dbReference type="InterPro" id="IPR035093">
    <property type="entry name" value="RelE/ParE_toxin_dom_sf"/>
</dbReference>
<dbReference type="InterPro" id="IPR007712">
    <property type="entry name" value="RelE/ParE_toxin"/>
</dbReference>
<dbReference type="Proteomes" id="UP000182840">
    <property type="component" value="Chromosome"/>
</dbReference>
<dbReference type="RefSeq" id="WP_072607323.1">
    <property type="nucleotide sequence ID" value="NZ_CP018171.1"/>
</dbReference>
<name>A0A1L3SWV6_9HYPH</name>
<dbReference type="PANTHER" id="PTHR33755:SF9">
    <property type="entry name" value="TOXIN PARE1"/>
    <property type="match status" value="1"/>
</dbReference>
<organism evidence="4 5">
    <name type="scientific">Aquibium oceanicum</name>
    <dbReference type="NCBI Taxonomy" id="1670800"/>
    <lineage>
        <taxon>Bacteria</taxon>
        <taxon>Pseudomonadati</taxon>
        <taxon>Pseudomonadota</taxon>
        <taxon>Alphaproteobacteria</taxon>
        <taxon>Hyphomicrobiales</taxon>
        <taxon>Phyllobacteriaceae</taxon>
        <taxon>Aquibium</taxon>
    </lineage>
</organism>
<dbReference type="OrthoDB" id="7173315at2"/>
<dbReference type="Pfam" id="PF05016">
    <property type="entry name" value="ParE_toxin"/>
    <property type="match status" value="1"/>
</dbReference>
<evidence type="ECO:0000256" key="1">
    <source>
        <dbReference type="ARBA" id="ARBA00006226"/>
    </source>
</evidence>
<evidence type="ECO:0000313" key="4">
    <source>
        <dbReference type="EMBL" id="APH73860.1"/>
    </source>
</evidence>
<protein>
    <recommendedName>
        <fullName evidence="3">Toxin</fullName>
    </recommendedName>
</protein>
<sequence length="100" mass="11502">MIGYVLTRAAQADLDGIWDYSELTWSEDQAERYVAAIRDTCLALANGEKTGRPADRFRQGYYRQAIGSHFIFYKITEDGLIQVMRILHQRMDVASRLGKK</sequence>
<evidence type="ECO:0000256" key="3">
    <source>
        <dbReference type="PIRNR" id="PIRNR029218"/>
    </source>
</evidence>
<keyword evidence="5" id="KW-1185">Reference proteome</keyword>
<dbReference type="InterPro" id="IPR051803">
    <property type="entry name" value="TA_system_RelE-like_toxin"/>
</dbReference>
<proteinExistence type="inferred from homology"/>
<dbReference type="Gene3D" id="3.30.2310.20">
    <property type="entry name" value="RelE-like"/>
    <property type="match status" value="1"/>
</dbReference>
<dbReference type="PANTHER" id="PTHR33755">
    <property type="entry name" value="TOXIN PARE1-RELATED"/>
    <property type="match status" value="1"/>
</dbReference>
<reference evidence="5" key="1">
    <citation type="submission" date="2016-11" db="EMBL/GenBank/DDBJ databases">
        <title>Mesorhizobium oceanicum sp. nov., isolated from deep seawater in South China Sea.</title>
        <authorList>
            <person name="Fu G.-Y."/>
        </authorList>
    </citation>
    <scope>NUCLEOTIDE SEQUENCE [LARGE SCALE GENOMIC DNA]</scope>
    <source>
        <strain evidence="5">B7</strain>
    </source>
</reference>
<keyword evidence="2" id="KW-1277">Toxin-antitoxin system</keyword>
<dbReference type="EMBL" id="CP018171">
    <property type="protein sequence ID" value="APH73860.1"/>
    <property type="molecule type" value="Genomic_DNA"/>
</dbReference>
<dbReference type="PIRSF" id="PIRSF029218">
    <property type="entry name" value="ParE"/>
    <property type="match status" value="1"/>
</dbReference>
<evidence type="ECO:0000256" key="2">
    <source>
        <dbReference type="ARBA" id="ARBA00022649"/>
    </source>
</evidence>
<dbReference type="InterPro" id="IPR028344">
    <property type="entry name" value="ParE1/4"/>
</dbReference>
<dbReference type="KEGG" id="meso:BSQ44_22600"/>
<dbReference type="STRING" id="1670800.BSQ44_22600"/>